<dbReference type="InterPro" id="IPR004993">
    <property type="entry name" value="GH3"/>
</dbReference>
<organism evidence="3">
    <name type="scientific">Anaerolinea thermolimosa</name>
    <dbReference type="NCBI Taxonomy" id="229919"/>
    <lineage>
        <taxon>Bacteria</taxon>
        <taxon>Bacillati</taxon>
        <taxon>Chloroflexota</taxon>
        <taxon>Anaerolineae</taxon>
        <taxon>Anaerolineales</taxon>
        <taxon>Anaerolineaceae</taxon>
        <taxon>Anaerolinea</taxon>
    </lineage>
</organism>
<feature type="domain" description="GH3 C-terminal" evidence="2">
    <location>
        <begin position="417"/>
        <end position="516"/>
    </location>
</feature>
<accession>A0A7C4PRL8</accession>
<name>A0A7C4PRL8_9CHLR</name>
<dbReference type="InterPro" id="IPR055377">
    <property type="entry name" value="GH3_M"/>
</dbReference>
<gene>
    <name evidence="3" type="ORF">ENT37_04190</name>
</gene>
<dbReference type="AlphaFoldDB" id="A0A7C4PRL8"/>
<evidence type="ECO:0000259" key="1">
    <source>
        <dbReference type="Pfam" id="PF23571"/>
    </source>
</evidence>
<protein>
    <recommendedName>
        <fullName evidence="4">GH3 auxin-responsive promoter</fullName>
    </recommendedName>
</protein>
<dbReference type="PANTHER" id="PTHR31901">
    <property type="entry name" value="GH3 DOMAIN-CONTAINING PROTEIN"/>
    <property type="match status" value="1"/>
</dbReference>
<dbReference type="InterPro" id="IPR055378">
    <property type="entry name" value="GH3_C"/>
</dbReference>
<dbReference type="Gene3D" id="3.40.50.12780">
    <property type="entry name" value="N-terminal domain of ligase-like"/>
    <property type="match status" value="1"/>
</dbReference>
<evidence type="ECO:0000313" key="3">
    <source>
        <dbReference type="EMBL" id="HGS21050.1"/>
    </source>
</evidence>
<dbReference type="EMBL" id="DSYK01000215">
    <property type="protein sequence ID" value="HGS21050.1"/>
    <property type="molecule type" value="Genomic_DNA"/>
</dbReference>
<dbReference type="GO" id="GO:0005737">
    <property type="term" value="C:cytoplasm"/>
    <property type="evidence" value="ECO:0007669"/>
    <property type="project" value="TreeGrafter"/>
</dbReference>
<evidence type="ECO:0000259" key="2">
    <source>
        <dbReference type="Pfam" id="PF23572"/>
    </source>
</evidence>
<dbReference type="InterPro" id="IPR042099">
    <property type="entry name" value="ANL_N_sf"/>
</dbReference>
<evidence type="ECO:0008006" key="4">
    <source>
        <dbReference type="Google" id="ProtNLM"/>
    </source>
</evidence>
<feature type="domain" description="GH3 middle" evidence="1">
    <location>
        <begin position="311"/>
        <end position="385"/>
    </location>
</feature>
<sequence>MTATAIELLRQGRKHQIWTKYCGFLDLSLKEFMQIQERLLLEQFDLLSKSELGRYLLRGKIPGSIEEFRARIPITTYDDYEPYLGEDKGYFQNAYVWAHTSGRSGKYKWIPYTREAYERLGERVLAGVILGAAREKGEVRLEEGDVLVYNTPPRPYISGITLRALAEQFNFRFVPALDETEAMGFQERIEAGFREGMKTGIDILGSMSAVLVKMGEAFTSGARKTRISRQMLHPQVLFRLIRGYIRAKMEGRNMLPRDLWTLKGAMAGGTDTSIYRAQLATYWGVEVHEQYGSTEFGIMATQAWDRRGMYFLPDIAFYEFIPPDEWERSRQDPAYQPRTLLLSETRPGERYEIVMTSLHSDPFLRYRLHDLVQFTAPEERDPSIALPSFTIKGRTMDLIDLAGFTGVIDEQSAWRALAATGLELAEWSLRKEVERDRPVLHLYIELKAPASADEVHRRLDAELRASNPFYSDIEKLLGYNPLRVTVLPRETFLRYMRKQQEAGADLSHLKPPHLNASDAVIAQLKEIAATLA</sequence>
<dbReference type="GO" id="GO:0016881">
    <property type="term" value="F:acid-amino acid ligase activity"/>
    <property type="evidence" value="ECO:0007669"/>
    <property type="project" value="TreeGrafter"/>
</dbReference>
<dbReference type="Pfam" id="PF03321">
    <property type="entry name" value="GH3"/>
    <property type="match status" value="1"/>
</dbReference>
<dbReference type="Pfam" id="PF23572">
    <property type="entry name" value="GH3_C"/>
    <property type="match status" value="1"/>
</dbReference>
<proteinExistence type="predicted"/>
<reference evidence="3" key="1">
    <citation type="journal article" date="2020" name="mSystems">
        <title>Genome- and Community-Level Interaction Insights into Carbon Utilization and Element Cycling Functions of Hydrothermarchaeota in Hydrothermal Sediment.</title>
        <authorList>
            <person name="Zhou Z."/>
            <person name="Liu Y."/>
            <person name="Xu W."/>
            <person name="Pan J."/>
            <person name="Luo Z.H."/>
            <person name="Li M."/>
        </authorList>
    </citation>
    <scope>NUCLEOTIDE SEQUENCE [LARGE SCALE GENOMIC DNA]</scope>
    <source>
        <strain evidence="3">SpSt-573</strain>
    </source>
</reference>
<dbReference type="PANTHER" id="PTHR31901:SF9">
    <property type="entry name" value="GH3 DOMAIN-CONTAINING PROTEIN"/>
    <property type="match status" value="1"/>
</dbReference>
<comment type="caution">
    <text evidence="3">The sequence shown here is derived from an EMBL/GenBank/DDBJ whole genome shotgun (WGS) entry which is preliminary data.</text>
</comment>
<dbReference type="Pfam" id="PF23571">
    <property type="entry name" value="GH3_M"/>
    <property type="match status" value="1"/>
</dbReference>